<dbReference type="Gene3D" id="3.10.350.10">
    <property type="entry name" value="LysM domain"/>
    <property type="match status" value="1"/>
</dbReference>
<accession>A0A0Q3WSU3</accession>
<dbReference type="InterPro" id="IPR010611">
    <property type="entry name" value="3D_dom"/>
</dbReference>
<dbReference type="GO" id="GO:0019867">
    <property type="term" value="C:outer membrane"/>
    <property type="evidence" value="ECO:0007669"/>
    <property type="project" value="InterPro"/>
</dbReference>
<gene>
    <name evidence="4" type="ORF">AN964_23975</name>
</gene>
<organism evidence="4 5">
    <name type="scientific">Heyndrickxia shackletonii</name>
    <dbReference type="NCBI Taxonomy" id="157838"/>
    <lineage>
        <taxon>Bacteria</taxon>
        <taxon>Bacillati</taxon>
        <taxon>Bacillota</taxon>
        <taxon>Bacilli</taxon>
        <taxon>Bacillales</taxon>
        <taxon>Bacillaceae</taxon>
        <taxon>Heyndrickxia</taxon>
    </lineage>
</organism>
<dbReference type="PROSITE" id="PS51782">
    <property type="entry name" value="LYSM"/>
    <property type="match status" value="1"/>
</dbReference>
<dbReference type="PATRIC" id="fig|157838.3.peg.5276"/>
<reference evidence="4 5" key="1">
    <citation type="submission" date="2015-09" db="EMBL/GenBank/DDBJ databases">
        <title>Genome sequencing project for genomic taxonomy and phylogenomics of Bacillus-like bacteria.</title>
        <authorList>
            <person name="Liu B."/>
            <person name="Wang J."/>
            <person name="Zhu Y."/>
            <person name="Liu G."/>
            <person name="Chen Q."/>
            <person name="Chen Z."/>
            <person name="Lan J."/>
            <person name="Che J."/>
            <person name="Ge C."/>
            <person name="Shi H."/>
            <person name="Pan Z."/>
            <person name="Liu X."/>
        </authorList>
    </citation>
    <scope>NUCLEOTIDE SEQUENCE [LARGE SCALE GENOMIC DNA]</scope>
    <source>
        <strain evidence="4 5">LMG 18435</strain>
    </source>
</reference>
<dbReference type="GO" id="GO:0004553">
    <property type="term" value="F:hydrolase activity, hydrolyzing O-glycosyl compounds"/>
    <property type="evidence" value="ECO:0007669"/>
    <property type="project" value="InterPro"/>
</dbReference>
<keyword evidence="5" id="KW-1185">Reference proteome</keyword>
<dbReference type="InterPro" id="IPR036908">
    <property type="entry name" value="RlpA-like_sf"/>
</dbReference>
<dbReference type="RefSeq" id="WP_055742294.1">
    <property type="nucleotide sequence ID" value="NZ_JAAIWL010000002.1"/>
</dbReference>
<comment type="caution">
    <text evidence="4">The sequence shown here is derived from an EMBL/GenBank/DDBJ whole genome shotgun (WGS) entry which is preliminary data.</text>
</comment>
<dbReference type="SUPFAM" id="SSF54106">
    <property type="entry name" value="LysM domain"/>
    <property type="match status" value="1"/>
</dbReference>
<dbReference type="CDD" id="cd22786">
    <property type="entry name" value="DPBB_YuiC-like"/>
    <property type="match status" value="1"/>
</dbReference>
<evidence type="ECO:0000313" key="5">
    <source>
        <dbReference type="Proteomes" id="UP000051888"/>
    </source>
</evidence>
<dbReference type="STRING" id="157838.AN964_23975"/>
<dbReference type="InterPro" id="IPR018392">
    <property type="entry name" value="LysM"/>
</dbReference>
<evidence type="ECO:0000256" key="1">
    <source>
        <dbReference type="ARBA" id="ARBA00022729"/>
    </source>
</evidence>
<dbReference type="GO" id="GO:0009254">
    <property type="term" value="P:peptidoglycan turnover"/>
    <property type="evidence" value="ECO:0007669"/>
    <property type="project" value="InterPro"/>
</dbReference>
<proteinExistence type="predicted"/>
<dbReference type="CDD" id="cd00118">
    <property type="entry name" value="LysM"/>
    <property type="match status" value="1"/>
</dbReference>
<evidence type="ECO:0000256" key="2">
    <source>
        <dbReference type="SAM" id="SignalP"/>
    </source>
</evidence>
<dbReference type="PANTHER" id="PTHR39160">
    <property type="entry name" value="CELL WALL-BINDING PROTEIN YOCH"/>
    <property type="match status" value="1"/>
</dbReference>
<dbReference type="PANTHER" id="PTHR39160:SF4">
    <property type="entry name" value="RESUSCITATION-PROMOTING FACTOR RPFB"/>
    <property type="match status" value="1"/>
</dbReference>
<dbReference type="SUPFAM" id="SSF50685">
    <property type="entry name" value="Barwin-like endoglucanases"/>
    <property type="match status" value="1"/>
</dbReference>
<dbReference type="AlphaFoldDB" id="A0A0Q3WSU3"/>
<feature type="chain" id="PRO_5006209270" description="LysM domain-containing protein" evidence="2">
    <location>
        <begin position="25"/>
        <end position="186"/>
    </location>
</feature>
<evidence type="ECO:0000313" key="4">
    <source>
        <dbReference type="EMBL" id="KQL50690.1"/>
    </source>
</evidence>
<name>A0A0Q3WSU3_9BACI</name>
<dbReference type="EMBL" id="LJJC01000015">
    <property type="protein sequence ID" value="KQL50690.1"/>
    <property type="molecule type" value="Genomic_DNA"/>
</dbReference>
<dbReference type="Proteomes" id="UP000051888">
    <property type="component" value="Unassembled WGS sequence"/>
</dbReference>
<protein>
    <recommendedName>
        <fullName evidence="3">LysM domain-containing protein</fullName>
    </recommendedName>
</protein>
<dbReference type="InterPro" id="IPR036779">
    <property type="entry name" value="LysM_dom_sf"/>
</dbReference>
<feature type="domain" description="LysM" evidence="3">
    <location>
        <begin position="27"/>
        <end position="70"/>
    </location>
</feature>
<dbReference type="Pfam" id="PF01476">
    <property type="entry name" value="LysM"/>
    <property type="match status" value="1"/>
</dbReference>
<dbReference type="InterPro" id="IPR051933">
    <property type="entry name" value="Resuscitation_pf_RpfB"/>
</dbReference>
<evidence type="ECO:0000259" key="3">
    <source>
        <dbReference type="PROSITE" id="PS51782"/>
    </source>
</evidence>
<keyword evidence="1 2" id="KW-0732">Signal</keyword>
<dbReference type="OrthoDB" id="9798935at2"/>
<sequence length="186" mass="20344">MKKLILTFSTLLIITFGLSNGAFAASNTYTVKKGDSLYKISKKYKVSITQLKQWNHLSTNTIHINQKLNVAAPVKASAVKTKKATAKSKTVKELTVTATAYTISCKGCRGITATGINLKKHPNSKVISVDPRVIPLGSKVYVEGYGYAIAADKGSSVKGNKIDVFYPTLKQCYKWGNKKVKIRIVK</sequence>
<dbReference type="Pfam" id="PF06725">
    <property type="entry name" value="3D"/>
    <property type="match status" value="1"/>
</dbReference>
<feature type="signal peptide" evidence="2">
    <location>
        <begin position="1"/>
        <end position="24"/>
    </location>
</feature>
<dbReference type="SMART" id="SM00257">
    <property type="entry name" value="LysM"/>
    <property type="match status" value="1"/>
</dbReference>